<dbReference type="Proteomes" id="UP000017090">
    <property type="component" value="Unassembled WGS sequence"/>
</dbReference>
<organism evidence="1 2">
    <name type="scientific">Megasphaera vaginalis</name>
    <name type="common">ex Srinivasan et al. 2021</name>
    <dbReference type="NCBI Taxonomy" id="1111454"/>
    <lineage>
        <taxon>Bacteria</taxon>
        <taxon>Bacillati</taxon>
        <taxon>Bacillota</taxon>
        <taxon>Negativicutes</taxon>
        <taxon>Veillonellales</taxon>
        <taxon>Veillonellaceae</taxon>
        <taxon>Megasphaera</taxon>
    </lineage>
</organism>
<protein>
    <submittedName>
        <fullName evidence="1">HipA-like C-terminal domain protein</fullName>
    </submittedName>
</protein>
<evidence type="ECO:0000313" key="1">
    <source>
        <dbReference type="EMBL" id="ERT61758.1"/>
    </source>
</evidence>
<reference evidence="1 2" key="1">
    <citation type="submission" date="2013-09" db="EMBL/GenBank/DDBJ databases">
        <authorList>
            <person name="Durkin A.S."/>
            <person name="Haft D.R."/>
            <person name="McCorrison J."/>
            <person name="Torralba M."/>
            <person name="Gillis M."/>
            <person name="Haft D.H."/>
            <person name="Methe B."/>
            <person name="Sutton G."/>
            <person name="Nelson K.E."/>
        </authorList>
    </citation>
    <scope>NUCLEOTIDE SEQUENCE [LARGE SCALE GENOMIC DNA]</scope>
    <source>
        <strain evidence="1 2">BV3C16-1</strain>
    </source>
</reference>
<dbReference type="Gene3D" id="1.10.1070.20">
    <property type="match status" value="1"/>
</dbReference>
<gene>
    <name evidence="1" type="ORF">HMPREF1250_2206</name>
</gene>
<dbReference type="RefSeq" id="WP_023053048.1">
    <property type="nucleotide sequence ID" value="NZ_AWXA01000008.1"/>
</dbReference>
<evidence type="ECO:0000313" key="2">
    <source>
        <dbReference type="Proteomes" id="UP000017090"/>
    </source>
</evidence>
<comment type="caution">
    <text evidence="1">The sequence shown here is derived from an EMBL/GenBank/DDBJ whole genome shotgun (WGS) entry which is preliminary data.</text>
</comment>
<dbReference type="AlphaFoldDB" id="U7UTH6"/>
<sequence length="400" mass="45563">MYFLRNKDKNLLTFQIIKKETEVTSPATTTSQVGVAYQVRVDSLCEDVEQLPLQMQGETVGAEELDQRLGNWLKLRKVPESRAFADCLMKAIDSGANPFTYIDVTYGLSLNDSFWVCPVRERDVSWDAVNAYQNAFDDRVARLAFTGVGGRIDGVTTTPEFTTGGALRKCWQRKEDRIYLYKGGSERFANGGLEPYMETFAAEIAKAMNLNHVPYELAELHGVSVSKCPLFTDENTGFIPMYDALGAEYFQTHSLNDPRTWETIGERYGMTQWEDMLLFDAVIANEDRHLGNFGFLLDTNSNCLKGPAPLFDHGNSLFFNATDEEFADIFEYAPTRRSCIGLTFEEQAKLFLRRRHLSGLQKLTKLTLPRHKDPHIDFIATQLEKYLHSISEKLIRSYQK</sequence>
<dbReference type="EMBL" id="AWXA01000008">
    <property type="protein sequence ID" value="ERT61758.1"/>
    <property type="molecule type" value="Genomic_DNA"/>
</dbReference>
<dbReference type="eggNOG" id="COG3550">
    <property type="taxonomic scope" value="Bacteria"/>
</dbReference>
<dbReference type="PATRIC" id="fig|1111454.3.peg.543"/>
<proteinExistence type="predicted"/>
<accession>U7UTH6</accession>
<name>U7UTH6_9FIRM</name>
<dbReference type="STRING" id="1111454.HMPREF1250_2206"/>
<dbReference type="OrthoDB" id="9812605at2"/>
<keyword evidence="2" id="KW-1185">Reference proteome</keyword>